<name>A0ABU9BR17_9BURK</name>
<dbReference type="RefSeq" id="WP_341426805.1">
    <property type="nucleotide sequence ID" value="NZ_JBBUTG010000010.1"/>
</dbReference>
<protein>
    <submittedName>
        <fullName evidence="3">SGNH/GDSL hydrolase family protein</fullName>
    </submittedName>
</protein>
<reference evidence="3 4" key="1">
    <citation type="submission" date="2024-04" db="EMBL/GenBank/DDBJ databases">
        <title>Novel species of the genus Ideonella isolated from streams.</title>
        <authorList>
            <person name="Lu H."/>
        </authorList>
    </citation>
    <scope>NUCLEOTIDE SEQUENCE [LARGE SCALE GENOMIC DNA]</scope>
    <source>
        <strain evidence="3 4">DXS29W</strain>
    </source>
</reference>
<feature type="signal peptide" evidence="2">
    <location>
        <begin position="1"/>
        <end position="21"/>
    </location>
</feature>
<accession>A0ABU9BR17</accession>
<sequence length="363" mass="36921">MKKFHLSWLAAAATAMLVACSGGGEGDQSPRVEYGKMVTFGDSLSDVGSYNVGVVQSFGGGRYTINTGDAVNWTELLSTTLGLEALCAAQTGLNSVAELGGPVATVNHEGCYSYAQGGARVTNPVGPGNAALLALGDEGGALGQLTKPIVEQIGRHLAAVGGSFAADDLVTVMAGGNDLFMQLAAFEAMVGAGMPADQASEAVVTAMGQAGGELAAYVKTMIVANGAKRVVVVNVPDAAKAPAFLSSSDTQALVTAMLTTFNGQLAAGLAGTEDNVLLVDSYTVSQDQAAHPAQYGLTNVTTPACDLTGALASLPTSLVCTTDTLVAGVTETWQYADTVHPTPYGYKLLAQLVTAEMSKKGWL</sequence>
<dbReference type="SUPFAM" id="SSF52266">
    <property type="entry name" value="SGNH hydrolase"/>
    <property type="match status" value="1"/>
</dbReference>
<dbReference type="Gene3D" id="3.40.50.1110">
    <property type="entry name" value="SGNH hydrolase"/>
    <property type="match status" value="1"/>
</dbReference>
<keyword evidence="4" id="KW-1185">Reference proteome</keyword>
<dbReference type="Proteomes" id="UP001371218">
    <property type="component" value="Unassembled WGS sequence"/>
</dbReference>
<dbReference type="PANTHER" id="PTHR45648">
    <property type="entry name" value="GDSL LIPASE/ACYLHYDROLASE FAMILY PROTEIN (AFU_ORTHOLOGUE AFUA_4G14700)"/>
    <property type="match status" value="1"/>
</dbReference>
<evidence type="ECO:0000313" key="4">
    <source>
        <dbReference type="Proteomes" id="UP001371218"/>
    </source>
</evidence>
<proteinExistence type="predicted"/>
<dbReference type="EMBL" id="JBBUTG010000010">
    <property type="protein sequence ID" value="MEK8032393.1"/>
    <property type="molecule type" value="Genomic_DNA"/>
</dbReference>
<comment type="caution">
    <text evidence="3">The sequence shown here is derived from an EMBL/GenBank/DDBJ whole genome shotgun (WGS) entry which is preliminary data.</text>
</comment>
<dbReference type="CDD" id="cd01847">
    <property type="entry name" value="Triacylglycerol_lipase_like"/>
    <property type="match status" value="1"/>
</dbReference>
<evidence type="ECO:0000256" key="1">
    <source>
        <dbReference type="ARBA" id="ARBA00022801"/>
    </source>
</evidence>
<organism evidence="3 4">
    <name type="scientific">Ideonella lacteola</name>
    <dbReference type="NCBI Taxonomy" id="2984193"/>
    <lineage>
        <taxon>Bacteria</taxon>
        <taxon>Pseudomonadati</taxon>
        <taxon>Pseudomonadota</taxon>
        <taxon>Betaproteobacteria</taxon>
        <taxon>Burkholderiales</taxon>
        <taxon>Sphaerotilaceae</taxon>
        <taxon>Ideonella</taxon>
    </lineage>
</organism>
<feature type="chain" id="PRO_5045531080" evidence="2">
    <location>
        <begin position="22"/>
        <end position="363"/>
    </location>
</feature>
<evidence type="ECO:0000256" key="2">
    <source>
        <dbReference type="SAM" id="SignalP"/>
    </source>
</evidence>
<keyword evidence="2" id="KW-0732">Signal</keyword>
<gene>
    <name evidence="3" type="ORF">AACH06_16325</name>
</gene>
<dbReference type="InterPro" id="IPR051058">
    <property type="entry name" value="GDSL_Est/Lipase"/>
</dbReference>
<evidence type="ECO:0000313" key="3">
    <source>
        <dbReference type="EMBL" id="MEK8032393.1"/>
    </source>
</evidence>
<dbReference type="GO" id="GO:0016787">
    <property type="term" value="F:hydrolase activity"/>
    <property type="evidence" value="ECO:0007669"/>
    <property type="project" value="UniProtKB-KW"/>
</dbReference>
<dbReference type="PROSITE" id="PS51257">
    <property type="entry name" value="PROKAR_LIPOPROTEIN"/>
    <property type="match status" value="1"/>
</dbReference>
<dbReference type="PANTHER" id="PTHR45648:SF22">
    <property type="entry name" value="GDSL LIPASE_ACYLHYDROLASE FAMILY PROTEIN (AFU_ORTHOLOGUE AFUA_4G14700)"/>
    <property type="match status" value="1"/>
</dbReference>
<dbReference type="Pfam" id="PF00657">
    <property type="entry name" value="Lipase_GDSL"/>
    <property type="match status" value="1"/>
</dbReference>
<dbReference type="InterPro" id="IPR036514">
    <property type="entry name" value="SGNH_hydro_sf"/>
</dbReference>
<dbReference type="InterPro" id="IPR001087">
    <property type="entry name" value="GDSL"/>
</dbReference>
<keyword evidence="1 3" id="KW-0378">Hydrolase</keyword>